<proteinExistence type="predicted"/>
<dbReference type="InterPro" id="IPR000182">
    <property type="entry name" value="GNAT_dom"/>
</dbReference>
<gene>
    <name evidence="2" type="ORF">FE240_04170</name>
</gene>
<dbReference type="Proteomes" id="UP000594034">
    <property type="component" value="Chromosome"/>
</dbReference>
<evidence type="ECO:0000313" key="3">
    <source>
        <dbReference type="Proteomes" id="UP000594034"/>
    </source>
</evidence>
<sequence>MFITCKLRRIKEGVYDGHSAITSPPATMYQLLPAHPSHHVSHAFPFRRDAWRISFGQLDTFDEQDTLAWLARLHELGRLYHLWHQDEIIGQLELSPALVRPDGVQEGYLYLLYLCEPWRGRGAGLWLHDQALARIRAAGSHRAGLRVGSGNTRAANFYRRLGWQPVGTPDARGQLMHHDLFPRPNQEPL</sequence>
<dbReference type="Gene3D" id="3.40.630.30">
    <property type="match status" value="1"/>
</dbReference>
<dbReference type="GO" id="GO:0016747">
    <property type="term" value="F:acyltransferase activity, transferring groups other than amino-acyl groups"/>
    <property type="evidence" value="ECO:0007669"/>
    <property type="project" value="InterPro"/>
</dbReference>
<evidence type="ECO:0000313" key="2">
    <source>
        <dbReference type="EMBL" id="QFI53960.1"/>
    </source>
</evidence>
<protein>
    <submittedName>
        <fullName evidence="2">GNAT family N-acetyltransferase</fullName>
    </submittedName>
</protein>
<dbReference type="EMBL" id="CP040449">
    <property type="protein sequence ID" value="QFI53960.1"/>
    <property type="molecule type" value="Genomic_DNA"/>
</dbReference>
<dbReference type="CDD" id="cd04301">
    <property type="entry name" value="NAT_SF"/>
    <property type="match status" value="1"/>
</dbReference>
<dbReference type="InterPro" id="IPR016181">
    <property type="entry name" value="Acyl_CoA_acyltransferase"/>
</dbReference>
<reference evidence="2 3" key="1">
    <citation type="submission" date="2019-05" db="EMBL/GenBank/DDBJ databases">
        <title>OXA-830, a novel chromosomally encoded expanded-spectrum class D beta-lactamase in Aeromonas simiae.</title>
        <authorList>
            <person name="Zhou W."/>
            <person name="Chen Q."/>
        </authorList>
    </citation>
    <scope>NUCLEOTIDE SEQUENCE [LARGE SCALE GENOMIC DNA]</scope>
    <source>
        <strain evidence="2 3">A6</strain>
    </source>
</reference>
<organism evidence="2 3">
    <name type="scientific">Aeromonas simiae</name>
    <dbReference type="NCBI Taxonomy" id="218936"/>
    <lineage>
        <taxon>Bacteria</taxon>
        <taxon>Pseudomonadati</taxon>
        <taxon>Pseudomonadota</taxon>
        <taxon>Gammaproteobacteria</taxon>
        <taxon>Aeromonadales</taxon>
        <taxon>Aeromonadaceae</taxon>
        <taxon>Aeromonas</taxon>
    </lineage>
</organism>
<dbReference type="SUPFAM" id="SSF55729">
    <property type="entry name" value="Acyl-CoA N-acyltransferases (Nat)"/>
    <property type="match status" value="1"/>
</dbReference>
<dbReference type="AlphaFoldDB" id="A0A5J6WT29"/>
<dbReference type="Pfam" id="PF00583">
    <property type="entry name" value="Acetyltransf_1"/>
    <property type="match status" value="1"/>
</dbReference>
<evidence type="ECO:0000259" key="1">
    <source>
        <dbReference type="PROSITE" id="PS51186"/>
    </source>
</evidence>
<feature type="domain" description="N-acetyltransferase" evidence="1">
    <location>
        <begin position="38"/>
        <end position="187"/>
    </location>
</feature>
<keyword evidence="2" id="KW-0808">Transferase</keyword>
<dbReference type="PROSITE" id="PS51186">
    <property type="entry name" value="GNAT"/>
    <property type="match status" value="1"/>
</dbReference>
<dbReference type="KEGG" id="asim:FE240_04170"/>
<name>A0A5J6WT29_9GAMM</name>
<accession>A0A5J6WT29</accession>
<keyword evidence="3" id="KW-1185">Reference proteome</keyword>